<protein>
    <submittedName>
        <fullName evidence="2">Uncharacterized protein</fullName>
    </submittedName>
</protein>
<comment type="caution">
    <text evidence="2">The sequence shown here is derived from an EMBL/GenBank/DDBJ whole genome shotgun (WGS) entry which is preliminary data.</text>
</comment>
<proteinExistence type="predicted"/>
<dbReference type="EMBL" id="JACVXD010000001">
    <property type="protein sequence ID" value="MBD0823016.1"/>
    <property type="molecule type" value="Genomic_DNA"/>
</dbReference>
<keyword evidence="1" id="KW-0812">Transmembrane</keyword>
<sequence length="96" mass="10559">MKSVLFFTFLTAVAKSAIIACIGLLVKDHFKTFLTLITRKAIPESEVESVNSEKFNNVLKWIGIAIIALGVCMTLTAFASFIAGIEMSSNRLKLNF</sequence>
<keyword evidence="3" id="KW-1185">Reference proteome</keyword>
<evidence type="ECO:0000313" key="3">
    <source>
        <dbReference type="Proteomes" id="UP000621516"/>
    </source>
</evidence>
<dbReference type="AlphaFoldDB" id="A0A8J6U7B5"/>
<keyword evidence="1" id="KW-1133">Transmembrane helix</keyword>
<dbReference type="RefSeq" id="WP_188222317.1">
    <property type="nucleotide sequence ID" value="NZ_JACVXD010000001.1"/>
</dbReference>
<organism evidence="2 3">
    <name type="scientific">Aestuariibaculum marinum</name>
    <dbReference type="NCBI Taxonomy" id="2683592"/>
    <lineage>
        <taxon>Bacteria</taxon>
        <taxon>Pseudomonadati</taxon>
        <taxon>Bacteroidota</taxon>
        <taxon>Flavobacteriia</taxon>
        <taxon>Flavobacteriales</taxon>
        <taxon>Flavobacteriaceae</taxon>
    </lineage>
</organism>
<feature type="transmembrane region" description="Helical" evidence="1">
    <location>
        <begin position="61"/>
        <end position="85"/>
    </location>
</feature>
<evidence type="ECO:0000256" key="1">
    <source>
        <dbReference type="SAM" id="Phobius"/>
    </source>
</evidence>
<dbReference type="Proteomes" id="UP000621516">
    <property type="component" value="Unassembled WGS sequence"/>
</dbReference>
<evidence type="ECO:0000313" key="2">
    <source>
        <dbReference type="EMBL" id="MBD0823016.1"/>
    </source>
</evidence>
<keyword evidence="1" id="KW-0472">Membrane</keyword>
<reference evidence="2 3" key="1">
    <citation type="journal article" date="2018" name="J. Microbiol.">
        <title>Aestuariibaculum marinum sp. nov., a marine bacterium isolated from seawater in South Korea.</title>
        <authorList>
            <person name="Choi J."/>
            <person name="Lee D."/>
            <person name="Jang J.H."/>
            <person name="Cha S."/>
            <person name="Seo T."/>
        </authorList>
    </citation>
    <scope>NUCLEOTIDE SEQUENCE [LARGE SCALE GENOMIC DNA]</scope>
    <source>
        <strain evidence="2 3">IP7</strain>
    </source>
</reference>
<accession>A0A8J6U7B5</accession>
<name>A0A8J6U7B5_9FLAO</name>
<gene>
    <name evidence="2" type="ORF">ICJ85_03190</name>
</gene>